<gene>
    <name evidence="2" type="ORF">ACFFIX_24035</name>
</gene>
<sequence length="187" mass="20147">MKKFLVGLICIVMFLVQGLLVVTASAEGPKDVPSASYIDEEKPEQRMELLSLSRGYARAFSCNGKSSWTLNSTFESEGYNWIVRTGVKGYIQDGGPGGATLGVVLKDKIIDFDHGYLLKKGNSGNNRSYVTGVQSTLSCLGYSVGGIDGVFGAQTEAAVKAFQQRKGISADGIVGKQTYHYLSFSTY</sequence>
<comment type="caution">
    <text evidence="2">The sequence shown here is derived from an EMBL/GenBank/DDBJ whole genome shotgun (WGS) entry which is preliminary data.</text>
</comment>
<dbReference type="RefSeq" id="WP_378938651.1">
    <property type="nucleotide sequence ID" value="NZ_JBHLVO010000035.1"/>
</dbReference>
<dbReference type="SUPFAM" id="SSF47090">
    <property type="entry name" value="PGBD-like"/>
    <property type="match status" value="1"/>
</dbReference>
<protein>
    <submittedName>
        <fullName evidence="2">Peptidoglycan-binding protein</fullName>
    </submittedName>
</protein>
<organism evidence="2 3">
    <name type="scientific">Metabacillus herbersteinensis</name>
    <dbReference type="NCBI Taxonomy" id="283816"/>
    <lineage>
        <taxon>Bacteria</taxon>
        <taxon>Bacillati</taxon>
        <taxon>Bacillota</taxon>
        <taxon>Bacilli</taxon>
        <taxon>Bacillales</taxon>
        <taxon>Bacillaceae</taxon>
        <taxon>Metabacillus</taxon>
    </lineage>
</organism>
<dbReference type="Gene3D" id="1.10.101.10">
    <property type="entry name" value="PGBD-like superfamily/PGBD"/>
    <property type="match status" value="1"/>
</dbReference>
<dbReference type="EMBL" id="JBHLVO010000035">
    <property type="protein sequence ID" value="MFC0274420.1"/>
    <property type="molecule type" value="Genomic_DNA"/>
</dbReference>
<accession>A0ABV6GLP5</accession>
<reference evidence="2 3" key="1">
    <citation type="submission" date="2024-09" db="EMBL/GenBank/DDBJ databases">
        <authorList>
            <person name="Sun Q."/>
            <person name="Mori K."/>
        </authorList>
    </citation>
    <scope>NUCLEOTIDE SEQUENCE [LARGE SCALE GENOMIC DNA]</scope>
    <source>
        <strain evidence="2 3">CCM 7228</strain>
    </source>
</reference>
<dbReference type="InterPro" id="IPR002477">
    <property type="entry name" value="Peptidoglycan-bd-like"/>
</dbReference>
<dbReference type="Pfam" id="PF01471">
    <property type="entry name" value="PG_binding_1"/>
    <property type="match status" value="1"/>
</dbReference>
<name>A0ABV6GLP5_9BACI</name>
<dbReference type="InterPro" id="IPR036365">
    <property type="entry name" value="PGBD-like_sf"/>
</dbReference>
<keyword evidence="3" id="KW-1185">Reference proteome</keyword>
<evidence type="ECO:0000313" key="3">
    <source>
        <dbReference type="Proteomes" id="UP001589854"/>
    </source>
</evidence>
<evidence type="ECO:0000259" key="1">
    <source>
        <dbReference type="Pfam" id="PF01471"/>
    </source>
</evidence>
<dbReference type="Proteomes" id="UP001589854">
    <property type="component" value="Unassembled WGS sequence"/>
</dbReference>
<evidence type="ECO:0000313" key="2">
    <source>
        <dbReference type="EMBL" id="MFC0274420.1"/>
    </source>
</evidence>
<feature type="domain" description="Peptidoglycan binding-like" evidence="1">
    <location>
        <begin position="130"/>
        <end position="179"/>
    </location>
</feature>
<dbReference type="InterPro" id="IPR036366">
    <property type="entry name" value="PGBDSf"/>
</dbReference>
<proteinExistence type="predicted"/>